<evidence type="ECO:0000256" key="4">
    <source>
        <dbReference type="ARBA" id="ARBA00047202"/>
    </source>
</evidence>
<dbReference type="GO" id="GO:0008017">
    <property type="term" value="F:microtubule binding"/>
    <property type="evidence" value="ECO:0007669"/>
    <property type="project" value="InterPro"/>
</dbReference>
<dbReference type="EMBL" id="WKFB01000974">
    <property type="protein sequence ID" value="KAF6716328.1"/>
    <property type="molecule type" value="Genomic_DNA"/>
</dbReference>
<evidence type="ECO:0000256" key="5">
    <source>
        <dbReference type="SAM" id="Coils"/>
    </source>
</evidence>
<feature type="coiled-coil region" evidence="5">
    <location>
        <begin position="134"/>
        <end position="171"/>
    </location>
</feature>
<evidence type="ECO:0000313" key="7">
    <source>
        <dbReference type="EMBL" id="KAF6716328.1"/>
    </source>
</evidence>
<evidence type="ECO:0000313" key="8">
    <source>
        <dbReference type="Proteomes" id="UP000646548"/>
    </source>
</evidence>
<dbReference type="GO" id="GO:0005876">
    <property type="term" value="C:spindle microtubule"/>
    <property type="evidence" value="ECO:0007669"/>
    <property type="project" value="TreeGrafter"/>
</dbReference>
<dbReference type="FunFam" id="1.10.10.1890:FF:000002">
    <property type="entry name" value="Spindle and kinetochore-associated protein 1"/>
    <property type="match status" value="1"/>
</dbReference>
<evidence type="ECO:0000256" key="6">
    <source>
        <dbReference type="SAM" id="MobiDB-lite"/>
    </source>
</evidence>
<reference evidence="7" key="1">
    <citation type="journal article" name="BMC Genomics">
        <title>Long-read sequencing and de novo genome assembly of marine medaka (Oryzias melastigma).</title>
        <authorList>
            <person name="Liang P."/>
            <person name="Saqib H.S.A."/>
            <person name="Ni X."/>
            <person name="Shen Y."/>
        </authorList>
    </citation>
    <scope>NUCLEOTIDE SEQUENCE</scope>
    <source>
        <strain evidence="7">Bigg-433</strain>
    </source>
</reference>
<comment type="similarity">
    <text evidence="1">Belongs to the SKA1 family.</text>
</comment>
<comment type="caution">
    <text evidence="7">The sequence shown here is derived from an EMBL/GenBank/DDBJ whole genome shotgun (WGS) entry which is preliminary data.</text>
</comment>
<dbReference type="GO" id="GO:0007059">
    <property type="term" value="P:chromosome segregation"/>
    <property type="evidence" value="ECO:0007669"/>
    <property type="project" value="InterPro"/>
</dbReference>
<dbReference type="GO" id="GO:0051301">
    <property type="term" value="P:cell division"/>
    <property type="evidence" value="ECO:0007669"/>
    <property type="project" value="InterPro"/>
</dbReference>
<dbReference type="PANTHER" id="PTHR28573:SF1">
    <property type="entry name" value="SPINDLE AND KINETOCHORE-ASSOCIATED PROTEIN 1"/>
    <property type="match status" value="1"/>
</dbReference>
<dbReference type="GO" id="GO:0000278">
    <property type="term" value="P:mitotic cell cycle"/>
    <property type="evidence" value="ECO:0007669"/>
    <property type="project" value="TreeGrafter"/>
</dbReference>
<evidence type="ECO:0000256" key="1">
    <source>
        <dbReference type="ARBA" id="ARBA00006836"/>
    </source>
</evidence>
<dbReference type="Pfam" id="PF07160">
    <property type="entry name" value="SKA1"/>
    <property type="match status" value="1"/>
</dbReference>
<dbReference type="InterPro" id="IPR009829">
    <property type="entry name" value="SKA1"/>
</dbReference>
<dbReference type="InterPro" id="IPR042031">
    <property type="entry name" value="SKA1_MBD_sf"/>
</dbReference>
<accession>A0A834BU68</accession>
<dbReference type="Gene3D" id="1.10.10.1890">
    <property type="entry name" value="Ska1 microtubule binding domain-like"/>
    <property type="match status" value="1"/>
</dbReference>
<dbReference type="GO" id="GO:0072686">
    <property type="term" value="C:mitotic spindle"/>
    <property type="evidence" value="ECO:0007669"/>
    <property type="project" value="TreeGrafter"/>
</dbReference>
<dbReference type="GO" id="GO:0031110">
    <property type="term" value="P:regulation of microtubule polymerization or depolymerization"/>
    <property type="evidence" value="ECO:0007669"/>
    <property type="project" value="TreeGrafter"/>
</dbReference>
<name>A0A834BU68_ORYME</name>
<protein>
    <recommendedName>
        <fullName evidence="3">SKA complex subunit 1</fullName>
    </recommendedName>
    <alternativeName>
        <fullName evidence="4">Spindle and kinetochore-associated protein 1</fullName>
    </alternativeName>
</protein>
<evidence type="ECO:0000256" key="3">
    <source>
        <dbReference type="ARBA" id="ARBA00047182"/>
    </source>
</evidence>
<sequence>MVAMVTPSLLLEVLLEMMGRMKRRFTSARLLRAGTQMQLQPLSDQKHLRDLPELLVEFECTYRTCLGGPETGWYCFCHVNDRSCSGMSDLEDISRHFQEKLWSLQQMLDLSVVELPQIKMKKFGQELCGLEGLLEELERCVDEQKQQLKNLKEMQDVYQQALQDMQHMKNNVPPHIPKKKTGVNANEAGKDSVDSQPAPAQNLKKTSRSFIKEMGFITTLEFEGIPQYMKGRVSYEQLNAAVSSMNAAATAKYKIFHQSVKGLSNHARKLHQRFKEQETKETKGQFFVVEEDIREFTQMKVDKRFQGILNMLRHCQRLRELRGGGLTRYLFL</sequence>
<feature type="region of interest" description="Disordered" evidence="6">
    <location>
        <begin position="174"/>
        <end position="204"/>
    </location>
</feature>
<dbReference type="GO" id="GO:0000940">
    <property type="term" value="C:outer kinetochore"/>
    <property type="evidence" value="ECO:0007669"/>
    <property type="project" value="TreeGrafter"/>
</dbReference>
<proteinExistence type="inferred from homology"/>
<keyword evidence="2 5" id="KW-0175">Coiled coil</keyword>
<gene>
    <name evidence="7" type="ORF">FQA47_021526</name>
</gene>
<dbReference type="Proteomes" id="UP000646548">
    <property type="component" value="Unassembled WGS sequence"/>
</dbReference>
<organism evidence="7 8">
    <name type="scientific">Oryzias melastigma</name>
    <name type="common">Marine medaka</name>
    <dbReference type="NCBI Taxonomy" id="30732"/>
    <lineage>
        <taxon>Eukaryota</taxon>
        <taxon>Metazoa</taxon>
        <taxon>Chordata</taxon>
        <taxon>Craniata</taxon>
        <taxon>Vertebrata</taxon>
        <taxon>Euteleostomi</taxon>
        <taxon>Actinopterygii</taxon>
        <taxon>Neopterygii</taxon>
        <taxon>Teleostei</taxon>
        <taxon>Neoteleostei</taxon>
        <taxon>Acanthomorphata</taxon>
        <taxon>Ovalentaria</taxon>
        <taxon>Atherinomorphae</taxon>
        <taxon>Beloniformes</taxon>
        <taxon>Adrianichthyidae</taxon>
        <taxon>Oryziinae</taxon>
        <taxon>Oryzias</taxon>
    </lineage>
</organism>
<dbReference type="Gene3D" id="6.10.250.1370">
    <property type="match status" value="1"/>
</dbReference>
<evidence type="ECO:0000256" key="2">
    <source>
        <dbReference type="ARBA" id="ARBA00023054"/>
    </source>
</evidence>
<dbReference type="PANTHER" id="PTHR28573">
    <property type="entry name" value="SPINDLE AND KINETOCHORE-ASSOCIATED PROTEIN 1"/>
    <property type="match status" value="1"/>
</dbReference>
<dbReference type="AlphaFoldDB" id="A0A834BU68"/>